<organism evidence="2">
    <name type="scientific">uncultured Caudovirales phage</name>
    <dbReference type="NCBI Taxonomy" id="2100421"/>
    <lineage>
        <taxon>Viruses</taxon>
        <taxon>Duplodnaviria</taxon>
        <taxon>Heunggongvirae</taxon>
        <taxon>Uroviricota</taxon>
        <taxon>Caudoviricetes</taxon>
        <taxon>Peduoviridae</taxon>
        <taxon>Maltschvirus</taxon>
        <taxon>Maltschvirus maltsch</taxon>
    </lineage>
</organism>
<feature type="compositionally biased region" description="Basic and acidic residues" evidence="1">
    <location>
        <begin position="53"/>
        <end position="66"/>
    </location>
</feature>
<gene>
    <name evidence="2" type="ORF">UFOVP359_12</name>
</gene>
<reference evidence="2" key="1">
    <citation type="submission" date="2020-05" db="EMBL/GenBank/DDBJ databases">
        <authorList>
            <person name="Chiriac C."/>
            <person name="Salcher M."/>
            <person name="Ghai R."/>
            <person name="Kavagutti S V."/>
        </authorList>
    </citation>
    <scope>NUCLEOTIDE SEQUENCE</scope>
</reference>
<dbReference type="EMBL" id="LR798295">
    <property type="protein sequence ID" value="CAB5221674.1"/>
    <property type="molecule type" value="Genomic_DNA"/>
</dbReference>
<sequence length="66" mass="7975">MHQSKVITLVKQAMTEHIEEHGEFADNKEYEQWFVKYYLHFSSMISNHPTSSKKKESRSAWEWKSK</sequence>
<proteinExistence type="predicted"/>
<accession>A0A6J7X041</accession>
<protein>
    <submittedName>
        <fullName evidence="2">Uncharacterized protein</fullName>
    </submittedName>
</protein>
<feature type="region of interest" description="Disordered" evidence="1">
    <location>
        <begin position="46"/>
        <end position="66"/>
    </location>
</feature>
<evidence type="ECO:0000256" key="1">
    <source>
        <dbReference type="SAM" id="MobiDB-lite"/>
    </source>
</evidence>
<evidence type="ECO:0000313" key="2">
    <source>
        <dbReference type="EMBL" id="CAB5221674.1"/>
    </source>
</evidence>
<name>A0A6J7X041_9CAUD</name>